<feature type="transmembrane region" description="Helical" evidence="3">
    <location>
        <begin position="291"/>
        <end position="315"/>
    </location>
</feature>
<dbReference type="PROSITE" id="PS50887">
    <property type="entry name" value="GGDEF"/>
    <property type="match status" value="1"/>
</dbReference>
<dbReference type="RefSeq" id="WP_216319128.1">
    <property type="nucleotide sequence ID" value="NZ_JAHKRT010000001.1"/>
</dbReference>
<feature type="transmembrane region" description="Helical" evidence="3">
    <location>
        <begin position="232"/>
        <end position="253"/>
    </location>
</feature>
<dbReference type="EC" id="2.7.7.65" evidence="1"/>
<dbReference type="SMART" id="SM00267">
    <property type="entry name" value="GGDEF"/>
    <property type="match status" value="1"/>
</dbReference>
<dbReference type="PANTHER" id="PTHR45138:SF9">
    <property type="entry name" value="DIGUANYLATE CYCLASE DGCM-RELATED"/>
    <property type="match status" value="1"/>
</dbReference>
<feature type="domain" description="GGDEF" evidence="5">
    <location>
        <begin position="424"/>
        <end position="556"/>
    </location>
</feature>
<proteinExistence type="predicted"/>
<dbReference type="InterPro" id="IPR000160">
    <property type="entry name" value="GGDEF_dom"/>
</dbReference>
<reference evidence="6 7" key="1">
    <citation type="submission" date="2021-06" db="EMBL/GenBank/DDBJ databases">
        <title>Sphingomonas sp. XMGL2, whole genome shotgun sequencing project.</title>
        <authorList>
            <person name="Zhao G."/>
            <person name="Shen L."/>
        </authorList>
    </citation>
    <scope>NUCLEOTIDE SEQUENCE [LARGE SCALE GENOMIC DNA]</scope>
    <source>
        <strain evidence="6 7">XMGL2</strain>
    </source>
</reference>
<dbReference type="EMBL" id="JAHKRT010000001">
    <property type="protein sequence ID" value="MBU3076623.1"/>
    <property type="molecule type" value="Genomic_DNA"/>
</dbReference>
<organism evidence="6 7">
    <name type="scientific">Sphingomonas quercus</name>
    <dbReference type="NCBI Taxonomy" id="2842451"/>
    <lineage>
        <taxon>Bacteria</taxon>
        <taxon>Pseudomonadati</taxon>
        <taxon>Pseudomonadota</taxon>
        <taxon>Alphaproteobacteria</taxon>
        <taxon>Sphingomonadales</taxon>
        <taxon>Sphingomonadaceae</taxon>
        <taxon>Sphingomonas</taxon>
    </lineage>
</organism>
<feature type="transmembrane region" description="Helical" evidence="3">
    <location>
        <begin position="356"/>
        <end position="376"/>
    </location>
</feature>
<comment type="caution">
    <text evidence="6">The sequence shown here is derived from an EMBL/GenBank/DDBJ whole genome shotgun (WGS) entry which is preliminary data.</text>
</comment>
<name>A0ABS6BE84_9SPHN</name>
<feature type="transmembrane region" description="Helical" evidence="3">
    <location>
        <begin position="167"/>
        <end position="187"/>
    </location>
</feature>
<feature type="chain" id="PRO_5046739462" description="diguanylate cyclase" evidence="4">
    <location>
        <begin position="20"/>
        <end position="573"/>
    </location>
</feature>
<keyword evidence="3" id="KW-0812">Transmembrane</keyword>
<evidence type="ECO:0000256" key="1">
    <source>
        <dbReference type="ARBA" id="ARBA00012528"/>
    </source>
</evidence>
<feature type="region of interest" description="Disordered" evidence="2">
    <location>
        <begin position="547"/>
        <end position="573"/>
    </location>
</feature>
<keyword evidence="3" id="KW-1133">Transmembrane helix</keyword>
<evidence type="ECO:0000256" key="4">
    <source>
        <dbReference type="SAM" id="SignalP"/>
    </source>
</evidence>
<evidence type="ECO:0000313" key="6">
    <source>
        <dbReference type="EMBL" id="MBU3076623.1"/>
    </source>
</evidence>
<feature type="transmembrane region" description="Helical" evidence="3">
    <location>
        <begin position="199"/>
        <end position="220"/>
    </location>
</feature>
<accession>A0ABS6BE84</accession>
<evidence type="ECO:0000256" key="3">
    <source>
        <dbReference type="SAM" id="Phobius"/>
    </source>
</evidence>
<feature type="transmembrane region" description="Helical" evidence="3">
    <location>
        <begin position="327"/>
        <end position="344"/>
    </location>
</feature>
<feature type="transmembrane region" description="Helical" evidence="3">
    <location>
        <begin position="265"/>
        <end position="285"/>
    </location>
</feature>
<dbReference type="InterPro" id="IPR050469">
    <property type="entry name" value="Diguanylate_Cyclase"/>
</dbReference>
<dbReference type="PANTHER" id="PTHR45138">
    <property type="entry name" value="REGULATORY COMPONENTS OF SENSORY TRANSDUCTION SYSTEM"/>
    <property type="match status" value="1"/>
</dbReference>
<protein>
    <recommendedName>
        <fullName evidence="1">diguanylate cyclase</fullName>
        <ecNumber evidence="1">2.7.7.65</ecNumber>
    </recommendedName>
</protein>
<keyword evidence="3" id="KW-0472">Membrane</keyword>
<dbReference type="InterPro" id="IPR011623">
    <property type="entry name" value="7TMR_DISM_rcpt_extracell_dom1"/>
</dbReference>
<dbReference type="Proteomes" id="UP000776276">
    <property type="component" value="Unassembled WGS sequence"/>
</dbReference>
<dbReference type="Pfam" id="PF07695">
    <property type="entry name" value="7TMR-DISM_7TM"/>
    <property type="match status" value="1"/>
</dbReference>
<sequence>MRAVLALLLALLGSFSAGVAGRAATPVVLRIGAPLCHAITPRDAPPPAAAAYRCTGTPQGYQRGTLWLRATLTGETLAGHGMSLLVHQTRFDRATTWFDYADGVHIETGTVLAGNYGDLWRLNGQVAFAAPGRRVPVTAVTLRFDGLASSDLLRIRLLPADAAGREVSLASALVGGGLSLLLLGALYSLSLAVAARQAFMAWHAAWAGSVFLWGTIWSQAALTIVPGIAGTAASQACTFLSTLAIACATACAIKSIPAGVVPRWLRWAALMLGGAVALCGTWAATLTDGRIAAAGVLLSVLVLSLLAAVAAAIALAWRRGSRDARDFAFAWVPAMITLALTQIFDFDTSLMGGGSQVAVLIASALQTAWLSIAVTLRLSRLRSERDAARTAQRELDELSRRDSLTGLFNRRGFIARATATLESEALGLLLIDIDHFKRVNDSFGHDAGDAVLQGIAACLREWEDEHCFAGRMGGEEFVLGMHGLAAGPLLQHAEQVREAIARCPHEALADGPGVTASIGVAAGPPGASFRDIYKAADQALYEAKRLGRNRAESRATVTSAGPPPPQPERRASL</sequence>
<evidence type="ECO:0000313" key="7">
    <source>
        <dbReference type="Proteomes" id="UP000776276"/>
    </source>
</evidence>
<keyword evidence="7" id="KW-1185">Reference proteome</keyword>
<dbReference type="NCBIfam" id="TIGR00254">
    <property type="entry name" value="GGDEF"/>
    <property type="match status" value="1"/>
</dbReference>
<evidence type="ECO:0000256" key="2">
    <source>
        <dbReference type="SAM" id="MobiDB-lite"/>
    </source>
</evidence>
<evidence type="ECO:0000259" key="5">
    <source>
        <dbReference type="PROSITE" id="PS50887"/>
    </source>
</evidence>
<dbReference type="Pfam" id="PF00990">
    <property type="entry name" value="GGDEF"/>
    <property type="match status" value="1"/>
</dbReference>
<keyword evidence="4" id="KW-0732">Signal</keyword>
<feature type="signal peptide" evidence="4">
    <location>
        <begin position="1"/>
        <end position="19"/>
    </location>
</feature>
<dbReference type="CDD" id="cd01949">
    <property type="entry name" value="GGDEF"/>
    <property type="match status" value="1"/>
</dbReference>
<gene>
    <name evidence="6" type="ORF">KOF26_01990</name>
</gene>